<keyword evidence="4" id="KW-1133">Transmembrane helix</keyword>
<evidence type="ECO:0000313" key="5">
    <source>
        <dbReference type="EMBL" id="TVY17045.1"/>
    </source>
</evidence>
<evidence type="ECO:0000256" key="2">
    <source>
        <dbReference type="ARBA" id="ARBA00022857"/>
    </source>
</evidence>
<protein>
    <submittedName>
        <fullName evidence="5">Short-chain dehydrogenase/reductase SAT3</fullName>
    </submittedName>
</protein>
<dbReference type="CDD" id="cd05233">
    <property type="entry name" value="SDR_c"/>
    <property type="match status" value="1"/>
</dbReference>
<evidence type="ECO:0000256" key="3">
    <source>
        <dbReference type="ARBA" id="ARBA00023002"/>
    </source>
</evidence>
<gene>
    <name evidence="5" type="primary">SAT3_1</name>
    <name evidence="5" type="ORF">LARI1_G003961</name>
</gene>
<evidence type="ECO:0000313" key="6">
    <source>
        <dbReference type="Proteomes" id="UP000469559"/>
    </source>
</evidence>
<keyword evidence="2" id="KW-0521">NADP</keyword>
<proteinExistence type="inferred from homology"/>
<keyword evidence="4" id="KW-0812">Transmembrane</keyword>
<dbReference type="InterPro" id="IPR002347">
    <property type="entry name" value="SDR_fam"/>
</dbReference>
<reference evidence="5 6" key="1">
    <citation type="submission" date="2018-05" db="EMBL/GenBank/DDBJ databases">
        <title>Whole genome sequencing for identification of molecular markers to develop diagnostic detection tools for the regulated plant pathogen Lachnellula willkommii.</title>
        <authorList>
            <person name="Giroux E."/>
            <person name="Bilodeau G."/>
        </authorList>
    </citation>
    <scope>NUCLEOTIDE SEQUENCE [LARGE SCALE GENOMIC DNA]</scope>
    <source>
        <strain evidence="5 6">CBS 203.66</strain>
    </source>
</reference>
<dbReference type="Gene3D" id="3.40.50.720">
    <property type="entry name" value="NAD(P)-binding Rossmann-like Domain"/>
    <property type="match status" value="2"/>
</dbReference>
<dbReference type="EMBL" id="QGMF01000298">
    <property type="protein sequence ID" value="TVY17045.1"/>
    <property type="molecule type" value="Genomic_DNA"/>
</dbReference>
<keyword evidence="4" id="KW-0472">Membrane</keyword>
<dbReference type="PANTHER" id="PTHR43618:SF18">
    <property type="entry name" value="SHORT CHAIN DEHYDROGENASE_REDUCTASE FAMILY (AFU_ORTHOLOGUE AFUA_5G12480)"/>
    <property type="match status" value="1"/>
</dbReference>
<comment type="similarity">
    <text evidence="1">Belongs to the short-chain dehydrogenases/reductases (SDR) family.</text>
</comment>
<dbReference type="InterPro" id="IPR052178">
    <property type="entry name" value="Sec_Metab_Biosynth_SDR"/>
</dbReference>
<dbReference type="Pfam" id="PF13561">
    <property type="entry name" value="adh_short_C2"/>
    <property type="match status" value="1"/>
</dbReference>
<dbReference type="Proteomes" id="UP000469559">
    <property type="component" value="Unassembled WGS sequence"/>
</dbReference>
<dbReference type="PRINTS" id="PR00081">
    <property type="entry name" value="GDHRDH"/>
</dbReference>
<dbReference type="OrthoDB" id="2898618at2759"/>
<dbReference type="InterPro" id="IPR036291">
    <property type="entry name" value="NAD(P)-bd_dom_sf"/>
</dbReference>
<sequence>MATTSIQAPNLFNVNGLVAVITGGGTGIGLMMARALALNGAHKIYIIGRRKDVLEKASQSVSTNNIFPIVGDVTSKEALASVVSTIRSEVGYINLLIANSGILGPQSAIPLAEIKTVADFQNAYGETPFEEHLDTFKLNTTAVWYTIIAFLGLLDEGNKKGNVEQKSQVIATMFPSDLAAPIIGDGVFPRDKIPLERVGTEEDMAGAILFLTSKAGAYCTGNVLLLDGGRLSVLPATY</sequence>
<comment type="caution">
    <text evidence="5">The sequence shown here is derived from an EMBL/GenBank/DDBJ whole genome shotgun (WGS) entry which is preliminary data.</text>
</comment>
<keyword evidence="6" id="KW-1185">Reference proteome</keyword>
<keyword evidence="3" id="KW-0560">Oxidoreductase</keyword>
<evidence type="ECO:0000256" key="1">
    <source>
        <dbReference type="ARBA" id="ARBA00006484"/>
    </source>
</evidence>
<feature type="transmembrane region" description="Helical" evidence="4">
    <location>
        <begin position="12"/>
        <end position="33"/>
    </location>
</feature>
<dbReference type="Pfam" id="PF00106">
    <property type="entry name" value="adh_short"/>
    <property type="match status" value="1"/>
</dbReference>
<dbReference type="SUPFAM" id="SSF51735">
    <property type="entry name" value="NAD(P)-binding Rossmann-fold domains"/>
    <property type="match status" value="1"/>
</dbReference>
<evidence type="ECO:0000256" key="4">
    <source>
        <dbReference type="SAM" id="Phobius"/>
    </source>
</evidence>
<organism evidence="5 6">
    <name type="scientific">Lachnellula arida</name>
    <dbReference type="NCBI Taxonomy" id="1316785"/>
    <lineage>
        <taxon>Eukaryota</taxon>
        <taxon>Fungi</taxon>
        <taxon>Dikarya</taxon>
        <taxon>Ascomycota</taxon>
        <taxon>Pezizomycotina</taxon>
        <taxon>Leotiomycetes</taxon>
        <taxon>Helotiales</taxon>
        <taxon>Lachnaceae</taxon>
        <taxon>Lachnellula</taxon>
    </lineage>
</organism>
<dbReference type="AlphaFoldDB" id="A0A8T9BBE4"/>
<dbReference type="GO" id="GO:0016491">
    <property type="term" value="F:oxidoreductase activity"/>
    <property type="evidence" value="ECO:0007669"/>
    <property type="project" value="UniProtKB-KW"/>
</dbReference>
<name>A0A8T9BBE4_9HELO</name>
<accession>A0A8T9BBE4</accession>
<dbReference type="PANTHER" id="PTHR43618">
    <property type="entry name" value="7-ALPHA-HYDROXYSTEROID DEHYDROGENASE"/>
    <property type="match status" value="1"/>
</dbReference>